<organism evidence="1">
    <name type="scientific">marine metagenome</name>
    <dbReference type="NCBI Taxonomy" id="408172"/>
    <lineage>
        <taxon>unclassified sequences</taxon>
        <taxon>metagenomes</taxon>
        <taxon>ecological metagenomes</taxon>
    </lineage>
</organism>
<dbReference type="EMBL" id="UINC01064093">
    <property type="protein sequence ID" value="SVB92411.1"/>
    <property type="molecule type" value="Genomic_DNA"/>
</dbReference>
<reference evidence="1" key="1">
    <citation type="submission" date="2018-05" db="EMBL/GenBank/DDBJ databases">
        <authorList>
            <person name="Lanie J.A."/>
            <person name="Ng W.-L."/>
            <person name="Kazmierczak K.M."/>
            <person name="Andrzejewski T.M."/>
            <person name="Davidsen T.M."/>
            <person name="Wayne K.J."/>
            <person name="Tettelin H."/>
            <person name="Glass J.I."/>
            <person name="Rusch D."/>
            <person name="Podicherti R."/>
            <person name="Tsui H.-C.T."/>
            <person name="Winkler M.E."/>
        </authorList>
    </citation>
    <scope>NUCLEOTIDE SEQUENCE</scope>
</reference>
<proteinExistence type="predicted"/>
<name>A0A382I135_9ZZZZ</name>
<gene>
    <name evidence="1" type="ORF">METZ01_LOCUS245265</name>
</gene>
<accession>A0A382I135</accession>
<evidence type="ECO:0008006" key="2">
    <source>
        <dbReference type="Google" id="ProtNLM"/>
    </source>
</evidence>
<protein>
    <recommendedName>
        <fullName evidence="2">Response regulatory domain-containing protein</fullName>
    </recommendedName>
</protein>
<sequence>MPEILLFVKDFELGSKLSSTCIDQDRQVEFSDENTDPTTFPEDVKMAVVDMDENVFSSVGLVSELKRRGLKVVGTMKQINNRDRSKLRSAGCDIIVPRSSLVKNMPSLMSELLD</sequence>
<evidence type="ECO:0000313" key="1">
    <source>
        <dbReference type="EMBL" id="SVB92411.1"/>
    </source>
</evidence>
<dbReference type="AlphaFoldDB" id="A0A382I135"/>